<dbReference type="SMART" id="SM00342">
    <property type="entry name" value="HTH_ARAC"/>
    <property type="match status" value="1"/>
</dbReference>
<dbReference type="Gene3D" id="1.10.10.60">
    <property type="entry name" value="Homeodomain-like"/>
    <property type="match status" value="2"/>
</dbReference>
<keyword evidence="8" id="KW-1185">Reference proteome</keyword>
<dbReference type="PROSITE" id="PS01124">
    <property type="entry name" value="HTH_ARAC_FAMILY_2"/>
    <property type="match status" value="1"/>
</dbReference>
<dbReference type="PROSITE" id="PS00041">
    <property type="entry name" value="HTH_ARAC_FAMILY_1"/>
    <property type="match status" value="1"/>
</dbReference>
<dbReference type="InterPro" id="IPR003313">
    <property type="entry name" value="AraC-bd"/>
</dbReference>
<evidence type="ECO:0000313" key="8">
    <source>
        <dbReference type="Proteomes" id="UP000502136"/>
    </source>
</evidence>
<keyword evidence="2" id="KW-0805">Transcription regulation</keyword>
<dbReference type="InterPro" id="IPR009057">
    <property type="entry name" value="Homeodomain-like_sf"/>
</dbReference>
<evidence type="ECO:0000256" key="5">
    <source>
        <dbReference type="ARBA" id="ARBA00023163"/>
    </source>
</evidence>
<evidence type="ECO:0000256" key="1">
    <source>
        <dbReference type="ARBA" id="ARBA00022490"/>
    </source>
</evidence>
<name>A0A6H2H3N1_9BACL</name>
<protein>
    <submittedName>
        <fullName evidence="7">AraC family transcriptional regulator</fullName>
    </submittedName>
</protein>
<evidence type="ECO:0000256" key="3">
    <source>
        <dbReference type="ARBA" id="ARBA00023125"/>
    </source>
</evidence>
<proteinExistence type="predicted"/>
<dbReference type="Gene3D" id="2.60.120.10">
    <property type="entry name" value="Jelly Rolls"/>
    <property type="match status" value="1"/>
</dbReference>
<accession>A0A6H2H3N1</accession>
<feature type="domain" description="HTH araC/xylS-type" evidence="6">
    <location>
        <begin position="185"/>
        <end position="282"/>
    </location>
</feature>
<keyword evidence="1" id="KW-0963">Cytoplasm</keyword>
<dbReference type="PRINTS" id="PR00032">
    <property type="entry name" value="HTHARAC"/>
</dbReference>
<dbReference type="EMBL" id="CP051428">
    <property type="protein sequence ID" value="QJC54272.1"/>
    <property type="molecule type" value="Genomic_DNA"/>
</dbReference>
<dbReference type="Pfam" id="PF12833">
    <property type="entry name" value="HTH_18"/>
    <property type="match status" value="1"/>
</dbReference>
<evidence type="ECO:0000256" key="2">
    <source>
        <dbReference type="ARBA" id="ARBA00023015"/>
    </source>
</evidence>
<keyword evidence="5" id="KW-0804">Transcription</keyword>
<sequence length="284" mass="31429">MMPDHYSFQVWDNPSAASAGELSVLFSGQGSPLPGHRTGPGIHDYALIHTITSGHGCFRWKNTEYRLQAGDTFVIFPGELFFYEADGNEPWTYQWVAFRGYAVLPLLAAAGLDPSSPVVAGRGCGEAALLYSRLREALAGGSSAALSDLEAGGWLRLLLCELARLQPERVRPPARSSDAAMRQIDQAVRWLQTHYAEPVSIQDLARRLGYHRTHLSKLFRAFTGLSPMQYLGQLRMSQAKDLLATDLTIEQVAASCGYSDPLYFSRHFRRSFGLSPTAYRQGLE</sequence>
<dbReference type="CDD" id="cd06986">
    <property type="entry name" value="cupin_MmsR-like_N"/>
    <property type="match status" value="1"/>
</dbReference>
<dbReference type="InterPro" id="IPR050204">
    <property type="entry name" value="AraC_XylS_family_regulators"/>
</dbReference>
<keyword evidence="4" id="KW-0010">Activator</keyword>
<evidence type="ECO:0000256" key="4">
    <source>
        <dbReference type="ARBA" id="ARBA00023159"/>
    </source>
</evidence>
<dbReference type="GO" id="GO:0043565">
    <property type="term" value="F:sequence-specific DNA binding"/>
    <property type="evidence" value="ECO:0007669"/>
    <property type="project" value="InterPro"/>
</dbReference>
<keyword evidence="3" id="KW-0238">DNA-binding</keyword>
<dbReference type="InterPro" id="IPR018060">
    <property type="entry name" value="HTH_AraC"/>
</dbReference>
<evidence type="ECO:0000259" key="6">
    <source>
        <dbReference type="PROSITE" id="PS01124"/>
    </source>
</evidence>
<organism evidence="7 8">
    <name type="scientific">Paenibacillus albicereus</name>
    <dbReference type="NCBI Taxonomy" id="2726185"/>
    <lineage>
        <taxon>Bacteria</taxon>
        <taxon>Bacillati</taxon>
        <taxon>Bacillota</taxon>
        <taxon>Bacilli</taxon>
        <taxon>Bacillales</taxon>
        <taxon>Paenibacillaceae</taxon>
        <taxon>Paenibacillus</taxon>
    </lineage>
</organism>
<dbReference type="InterPro" id="IPR037923">
    <property type="entry name" value="HTH-like"/>
</dbReference>
<dbReference type="KEGG" id="palr:HGI30_08335"/>
<evidence type="ECO:0000313" key="7">
    <source>
        <dbReference type="EMBL" id="QJC54272.1"/>
    </source>
</evidence>
<dbReference type="InterPro" id="IPR014710">
    <property type="entry name" value="RmlC-like_jellyroll"/>
</dbReference>
<dbReference type="AlphaFoldDB" id="A0A6H2H3N1"/>
<dbReference type="SUPFAM" id="SSF46689">
    <property type="entry name" value="Homeodomain-like"/>
    <property type="match status" value="2"/>
</dbReference>
<dbReference type="SUPFAM" id="SSF51215">
    <property type="entry name" value="Regulatory protein AraC"/>
    <property type="match status" value="1"/>
</dbReference>
<dbReference type="PANTHER" id="PTHR46796:SF13">
    <property type="entry name" value="HTH-TYPE TRANSCRIPTIONAL ACTIVATOR RHAS"/>
    <property type="match status" value="1"/>
</dbReference>
<reference evidence="7 8" key="1">
    <citation type="submission" date="2020-04" db="EMBL/GenBank/DDBJ databases">
        <title>Novel Paenibacillus strain UniB2 isolated from commercial digestive syrup.</title>
        <authorList>
            <person name="Thorat V."/>
            <person name="Kirdat K."/>
            <person name="Tiwarekar B."/>
            <person name="Yadav A."/>
        </authorList>
    </citation>
    <scope>NUCLEOTIDE SEQUENCE [LARGE SCALE GENOMIC DNA]</scope>
    <source>
        <strain evidence="7 8">UniB2</strain>
    </source>
</reference>
<dbReference type="InterPro" id="IPR018062">
    <property type="entry name" value="HTH_AraC-typ_CS"/>
</dbReference>
<dbReference type="Proteomes" id="UP000502136">
    <property type="component" value="Chromosome"/>
</dbReference>
<dbReference type="InterPro" id="IPR020449">
    <property type="entry name" value="Tscrpt_reg_AraC-type_HTH"/>
</dbReference>
<dbReference type="GO" id="GO:0003700">
    <property type="term" value="F:DNA-binding transcription factor activity"/>
    <property type="evidence" value="ECO:0007669"/>
    <property type="project" value="InterPro"/>
</dbReference>
<dbReference type="Pfam" id="PF02311">
    <property type="entry name" value="AraC_binding"/>
    <property type="match status" value="1"/>
</dbReference>
<dbReference type="PANTHER" id="PTHR46796">
    <property type="entry name" value="HTH-TYPE TRANSCRIPTIONAL ACTIVATOR RHAS-RELATED"/>
    <property type="match status" value="1"/>
</dbReference>
<gene>
    <name evidence="7" type="ORF">HGI30_08335</name>
</gene>